<comment type="caution">
    <text evidence="5">The sequence shown here is derived from an EMBL/GenBank/DDBJ whole genome shotgun (WGS) entry which is preliminary data.</text>
</comment>
<dbReference type="Pfam" id="PF04107">
    <property type="entry name" value="GCS2"/>
    <property type="match status" value="1"/>
</dbReference>
<dbReference type="InterPro" id="IPR011793">
    <property type="entry name" value="YbdK"/>
</dbReference>
<comment type="function">
    <text evidence="4">ATP-dependent carboxylate-amine ligase which exhibits weak glutamate--cysteine ligase activity.</text>
</comment>
<dbReference type="RefSeq" id="WP_115935124.1">
    <property type="nucleotide sequence ID" value="NZ_QRDW01000001.1"/>
</dbReference>
<dbReference type="AlphaFoldDB" id="A0A3D9HX01"/>
<evidence type="ECO:0000256" key="1">
    <source>
        <dbReference type="ARBA" id="ARBA00022598"/>
    </source>
</evidence>
<comment type="catalytic activity">
    <reaction evidence="4">
        <text>L-cysteine + L-glutamate + ATP = gamma-L-glutamyl-L-cysteine + ADP + phosphate + H(+)</text>
        <dbReference type="Rhea" id="RHEA:13285"/>
        <dbReference type="ChEBI" id="CHEBI:15378"/>
        <dbReference type="ChEBI" id="CHEBI:29985"/>
        <dbReference type="ChEBI" id="CHEBI:30616"/>
        <dbReference type="ChEBI" id="CHEBI:35235"/>
        <dbReference type="ChEBI" id="CHEBI:43474"/>
        <dbReference type="ChEBI" id="CHEBI:58173"/>
        <dbReference type="ChEBI" id="CHEBI:456216"/>
        <dbReference type="EC" id="6.3.2.2"/>
    </reaction>
</comment>
<reference evidence="5 6" key="1">
    <citation type="submission" date="2018-07" db="EMBL/GenBank/DDBJ databases">
        <title>Genomic Encyclopedia of Type Strains, Phase III (KMG-III): the genomes of soil and plant-associated and newly described type strains.</title>
        <authorList>
            <person name="Whitman W."/>
        </authorList>
    </citation>
    <scope>NUCLEOTIDE SEQUENCE [LARGE SCALE GENOMIC DNA]</scope>
    <source>
        <strain evidence="5 6">CECT 8488</strain>
    </source>
</reference>
<evidence type="ECO:0000256" key="2">
    <source>
        <dbReference type="ARBA" id="ARBA00022741"/>
    </source>
</evidence>
<keyword evidence="3 4" id="KW-0067">ATP-binding</keyword>
<dbReference type="EMBL" id="QRDW01000001">
    <property type="protein sequence ID" value="RED54033.1"/>
    <property type="molecule type" value="Genomic_DNA"/>
</dbReference>
<organism evidence="5 6">
    <name type="scientific">Aestuariispira insulae</name>
    <dbReference type="NCBI Taxonomy" id="1461337"/>
    <lineage>
        <taxon>Bacteria</taxon>
        <taxon>Pseudomonadati</taxon>
        <taxon>Pseudomonadota</taxon>
        <taxon>Alphaproteobacteria</taxon>
        <taxon>Rhodospirillales</taxon>
        <taxon>Kiloniellaceae</taxon>
        <taxon>Aestuariispira</taxon>
    </lineage>
</organism>
<dbReference type="NCBIfam" id="TIGR02050">
    <property type="entry name" value="gshA_cyan_rel"/>
    <property type="match status" value="1"/>
</dbReference>
<dbReference type="Gene3D" id="3.30.590.20">
    <property type="match status" value="1"/>
</dbReference>
<evidence type="ECO:0000313" key="6">
    <source>
        <dbReference type="Proteomes" id="UP000256845"/>
    </source>
</evidence>
<sequence length="385" mass="43932">MAKKISSLTIGIEEEYLLVDPETRQLTSDTGVQEAVINDVLKEVDETIGFATPEFLKAQVEVGTAVCRSIGEAREKLVHMRGAVARSARRHGLAPIAASTHPTANWQQLQHTDKERYNMLANDLKAVAQRLVICGMHVHVGFDDDDTRIDLLNQVSYFLPHLLVLTTSSPFWRGHNTGLKCYRLAVFDELPRTGLPERFESWSEYQRHLNMLIKAGVIEDGSKMWWDIRPHCKFPTLEMRIADICTRLEDGITVAALYACLLSMLQRLRRSNQRWRMYSDMLINENRWRAQRYGFSQGLIDFGKAQIIDYADLLEELIELTAEDQEILGCVREVAQAREILHRGSSADNQVRVYNEALAANKTEQQALDDVVDWLIDETVHDIPV</sequence>
<evidence type="ECO:0000313" key="5">
    <source>
        <dbReference type="EMBL" id="RED54033.1"/>
    </source>
</evidence>
<dbReference type="GO" id="GO:0004357">
    <property type="term" value="F:glutamate-cysteine ligase activity"/>
    <property type="evidence" value="ECO:0007669"/>
    <property type="project" value="UniProtKB-EC"/>
</dbReference>
<keyword evidence="6" id="KW-1185">Reference proteome</keyword>
<dbReference type="PANTHER" id="PTHR36510:SF1">
    <property type="entry name" value="GLUTAMATE--CYSTEINE LIGASE 2-RELATED"/>
    <property type="match status" value="1"/>
</dbReference>
<dbReference type="NCBIfam" id="NF010039">
    <property type="entry name" value="PRK13515.1"/>
    <property type="match status" value="1"/>
</dbReference>
<proteinExistence type="inferred from homology"/>
<keyword evidence="2 4" id="KW-0547">Nucleotide-binding</keyword>
<dbReference type="GO" id="GO:0042398">
    <property type="term" value="P:modified amino acid biosynthetic process"/>
    <property type="evidence" value="ECO:0007669"/>
    <property type="project" value="InterPro"/>
</dbReference>
<dbReference type="InterPro" id="IPR050141">
    <property type="entry name" value="GCL_type2/YbdK_subfam"/>
</dbReference>
<dbReference type="InterPro" id="IPR006336">
    <property type="entry name" value="GCS2"/>
</dbReference>
<evidence type="ECO:0000256" key="4">
    <source>
        <dbReference type="HAMAP-Rule" id="MF_01609"/>
    </source>
</evidence>
<dbReference type="PANTHER" id="PTHR36510">
    <property type="entry name" value="GLUTAMATE--CYSTEINE LIGASE 2-RELATED"/>
    <property type="match status" value="1"/>
</dbReference>
<name>A0A3D9HX01_9PROT</name>
<dbReference type="InterPro" id="IPR014746">
    <property type="entry name" value="Gln_synth/guanido_kin_cat_dom"/>
</dbReference>
<dbReference type="Proteomes" id="UP000256845">
    <property type="component" value="Unassembled WGS sequence"/>
</dbReference>
<dbReference type="OrthoDB" id="9769628at2"/>
<gene>
    <name evidence="5" type="ORF">DFP90_101834</name>
</gene>
<keyword evidence="1 4" id="KW-0436">Ligase</keyword>
<dbReference type="SUPFAM" id="SSF55931">
    <property type="entry name" value="Glutamine synthetase/guanido kinase"/>
    <property type="match status" value="1"/>
</dbReference>
<accession>A0A3D9HX01</accession>
<evidence type="ECO:0000256" key="3">
    <source>
        <dbReference type="ARBA" id="ARBA00022840"/>
    </source>
</evidence>
<protein>
    <recommendedName>
        <fullName evidence="4">Putative glutamate--cysteine ligase 2</fullName>
        <ecNumber evidence="4">6.3.2.2</ecNumber>
    </recommendedName>
    <alternativeName>
        <fullName evidence="4">Gamma-glutamylcysteine synthetase 2</fullName>
        <shortName evidence="4">GCS 2</shortName>
        <shortName evidence="4">Gamma-GCS 2</shortName>
    </alternativeName>
</protein>
<dbReference type="HAMAP" id="MF_01609">
    <property type="entry name" value="Glu_cys_ligase_2"/>
    <property type="match status" value="1"/>
</dbReference>
<dbReference type="EC" id="6.3.2.2" evidence="4"/>
<dbReference type="GO" id="GO:0005524">
    <property type="term" value="F:ATP binding"/>
    <property type="evidence" value="ECO:0007669"/>
    <property type="project" value="UniProtKB-KW"/>
</dbReference>
<comment type="similarity">
    <text evidence="4">Belongs to the glutamate--cysteine ligase type 2 family. YbdK subfamily.</text>
</comment>